<dbReference type="OrthoDB" id="368507at2759"/>
<accession>A0A8H5F2R1</accession>
<reference evidence="1 2" key="1">
    <citation type="journal article" date="2020" name="ISME J.">
        <title>Uncovering the hidden diversity of litter-decomposition mechanisms in mushroom-forming fungi.</title>
        <authorList>
            <person name="Floudas D."/>
            <person name="Bentzer J."/>
            <person name="Ahren D."/>
            <person name="Johansson T."/>
            <person name="Persson P."/>
            <person name="Tunlid A."/>
        </authorList>
    </citation>
    <scope>NUCLEOTIDE SEQUENCE [LARGE SCALE GENOMIC DNA]</scope>
    <source>
        <strain evidence="1 2">CBS 101986</strain>
    </source>
</reference>
<proteinExistence type="predicted"/>
<sequence length="177" mass="18839">MASDSAIKVQVKIIGANDPASPPLVLQVTQMVNTYMLWIGAVENISDIGTGENAVLSGNLCKDWACAMPTTIVRDSVASETRAKAFAVAIAGQDARSDKLVSIVEFGRLFIDGTAFSTEAGDVRLAKRFQKQIFLSVDIPSGFNSNGQGDKLLFEAEKGIVATLKEIESQSEGARAQ</sequence>
<evidence type="ECO:0000313" key="2">
    <source>
        <dbReference type="Proteomes" id="UP000567179"/>
    </source>
</evidence>
<gene>
    <name evidence="1" type="ORF">D9619_001569</name>
</gene>
<protein>
    <submittedName>
        <fullName evidence="1">Uncharacterized protein</fullName>
    </submittedName>
</protein>
<evidence type="ECO:0000313" key="1">
    <source>
        <dbReference type="EMBL" id="KAF5321491.1"/>
    </source>
</evidence>
<keyword evidence="2" id="KW-1185">Reference proteome</keyword>
<organism evidence="1 2">
    <name type="scientific">Psilocybe cf. subviscida</name>
    <dbReference type="NCBI Taxonomy" id="2480587"/>
    <lineage>
        <taxon>Eukaryota</taxon>
        <taxon>Fungi</taxon>
        <taxon>Dikarya</taxon>
        <taxon>Basidiomycota</taxon>
        <taxon>Agaricomycotina</taxon>
        <taxon>Agaricomycetes</taxon>
        <taxon>Agaricomycetidae</taxon>
        <taxon>Agaricales</taxon>
        <taxon>Agaricineae</taxon>
        <taxon>Strophariaceae</taxon>
        <taxon>Psilocybe</taxon>
    </lineage>
</organism>
<dbReference type="EMBL" id="JAACJJ010000028">
    <property type="protein sequence ID" value="KAF5321491.1"/>
    <property type="molecule type" value="Genomic_DNA"/>
</dbReference>
<comment type="caution">
    <text evidence="1">The sequence shown here is derived from an EMBL/GenBank/DDBJ whole genome shotgun (WGS) entry which is preliminary data.</text>
</comment>
<name>A0A8H5F2R1_9AGAR</name>
<dbReference type="Proteomes" id="UP000567179">
    <property type="component" value="Unassembled WGS sequence"/>
</dbReference>
<dbReference type="AlphaFoldDB" id="A0A8H5F2R1"/>